<accession>A0AAD6IH12</accession>
<dbReference type="GO" id="GO:0016301">
    <property type="term" value="F:kinase activity"/>
    <property type="evidence" value="ECO:0007669"/>
    <property type="project" value="UniProtKB-KW"/>
</dbReference>
<reference evidence="1" key="1">
    <citation type="journal article" date="2023" name="IMA Fungus">
        <title>Comparative genomic study of the Penicillium genus elucidates a diverse pangenome and 15 lateral gene transfer events.</title>
        <authorList>
            <person name="Petersen C."/>
            <person name="Sorensen T."/>
            <person name="Nielsen M.R."/>
            <person name="Sondergaard T.E."/>
            <person name="Sorensen J.L."/>
            <person name="Fitzpatrick D.A."/>
            <person name="Frisvad J.C."/>
            <person name="Nielsen K.L."/>
        </authorList>
    </citation>
    <scope>NUCLEOTIDE SEQUENCE</scope>
    <source>
        <strain evidence="1">IBT 15450</strain>
    </source>
</reference>
<dbReference type="Proteomes" id="UP001219568">
    <property type="component" value="Unassembled WGS sequence"/>
</dbReference>
<evidence type="ECO:0000313" key="1">
    <source>
        <dbReference type="EMBL" id="KAJ6047803.1"/>
    </source>
</evidence>
<gene>
    <name evidence="1" type="ORF">N7460_003950</name>
</gene>
<evidence type="ECO:0000313" key="2">
    <source>
        <dbReference type="Proteomes" id="UP001219568"/>
    </source>
</evidence>
<name>A0AAD6IH12_PENCN</name>
<protein>
    <submittedName>
        <fullName evidence="1">Kinase-like protein</fullName>
    </submittedName>
</protein>
<keyword evidence="2" id="KW-1185">Reference proteome</keyword>
<organism evidence="1 2">
    <name type="scientific">Penicillium canescens</name>
    <dbReference type="NCBI Taxonomy" id="5083"/>
    <lineage>
        <taxon>Eukaryota</taxon>
        <taxon>Fungi</taxon>
        <taxon>Dikarya</taxon>
        <taxon>Ascomycota</taxon>
        <taxon>Pezizomycotina</taxon>
        <taxon>Eurotiomycetes</taxon>
        <taxon>Eurotiomycetidae</taxon>
        <taxon>Eurotiales</taxon>
        <taxon>Aspergillaceae</taxon>
        <taxon>Penicillium</taxon>
    </lineage>
</organism>
<reference evidence="1" key="2">
    <citation type="submission" date="2023-01" db="EMBL/GenBank/DDBJ databases">
        <authorList>
            <person name="Petersen C."/>
        </authorList>
    </citation>
    <scope>NUCLEOTIDE SEQUENCE</scope>
    <source>
        <strain evidence="1">IBT 15450</strain>
    </source>
</reference>
<keyword evidence="1" id="KW-0808">Transferase</keyword>
<sequence length="113" mass="12656">METNIVDQDSSVSIDTFQGSYISNLVSSSKSIQIEYPTDAFDTPNLPLNTSVVWIHKHHAPRSLIRVPLLNALVNDSNVLKYLKQPEEGSKIHADAQILEILGNHPRIIRFHG</sequence>
<dbReference type="EMBL" id="JAQJZL010000003">
    <property type="protein sequence ID" value="KAJ6047803.1"/>
    <property type="molecule type" value="Genomic_DNA"/>
</dbReference>
<dbReference type="AlphaFoldDB" id="A0AAD6IH12"/>
<keyword evidence="1" id="KW-0418">Kinase</keyword>
<comment type="caution">
    <text evidence="1">The sequence shown here is derived from an EMBL/GenBank/DDBJ whole genome shotgun (WGS) entry which is preliminary data.</text>
</comment>
<proteinExistence type="predicted"/>